<name>A0A6J8CKN0_MYTCO</name>
<evidence type="ECO:0000256" key="1">
    <source>
        <dbReference type="SAM" id="MobiDB-lite"/>
    </source>
</evidence>
<feature type="region of interest" description="Disordered" evidence="1">
    <location>
        <begin position="1"/>
        <end position="30"/>
    </location>
</feature>
<dbReference type="EMBL" id="CACVKT020005663">
    <property type="protein sequence ID" value="CAC5396963.1"/>
    <property type="molecule type" value="Genomic_DNA"/>
</dbReference>
<keyword evidence="3" id="KW-1185">Reference proteome</keyword>
<dbReference type="OrthoDB" id="10466441at2759"/>
<dbReference type="Proteomes" id="UP000507470">
    <property type="component" value="Unassembled WGS sequence"/>
</dbReference>
<gene>
    <name evidence="2" type="ORF">MCOR_31462</name>
</gene>
<evidence type="ECO:0000313" key="3">
    <source>
        <dbReference type="Proteomes" id="UP000507470"/>
    </source>
</evidence>
<feature type="compositionally biased region" description="Polar residues" evidence="1">
    <location>
        <begin position="18"/>
        <end position="30"/>
    </location>
</feature>
<evidence type="ECO:0000313" key="2">
    <source>
        <dbReference type="EMBL" id="CAC5396963.1"/>
    </source>
</evidence>
<dbReference type="AlphaFoldDB" id="A0A6J8CKN0"/>
<proteinExistence type="predicted"/>
<reference evidence="2 3" key="1">
    <citation type="submission" date="2020-06" db="EMBL/GenBank/DDBJ databases">
        <authorList>
            <person name="Li R."/>
            <person name="Bekaert M."/>
        </authorList>
    </citation>
    <scope>NUCLEOTIDE SEQUENCE [LARGE SCALE GENOMIC DNA]</scope>
    <source>
        <strain evidence="3">wild</strain>
    </source>
</reference>
<sequence length="201" mass="22577">MASDVNGRTCKTTGVELSDTSNNSDVGADTSGNVDPFYNMNDTFKQYSPQNSQIVHILTEIGTPVHQNVNNDDSIVDSQDFQDSSQGAHFVPNQDFIAMLDQELIDLPRDSYIAKLIELTNDSDDTITWYRSMLTSRAKSIQGCPLGKLITRKNTDKCSSSQKYEKTVTYYISLFLATHLALKKFFVRTNQNPLASKQRCR</sequence>
<protein>
    <submittedName>
        <fullName evidence="2">Uncharacterized protein</fullName>
    </submittedName>
</protein>
<organism evidence="2 3">
    <name type="scientific">Mytilus coruscus</name>
    <name type="common">Sea mussel</name>
    <dbReference type="NCBI Taxonomy" id="42192"/>
    <lineage>
        <taxon>Eukaryota</taxon>
        <taxon>Metazoa</taxon>
        <taxon>Spiralia</taxon>
        <taxon>Lophotrochozoa</taxon>
        <taxon>Mollusca</taxon>
        <taxon>Bivalvia</taxon>
        <taxon>Autobranchia</taxon>
        <taxon>Pteriomorphia</taxon>
        <taxon>Mytilida</taxon>
        <taxon>Mytiloidea</taxon>
        <taxon>Mytilidae</taxon>
        <taxon>Mytilinae</taxon>
        <taxon>Mytilus</taxon>
    </lineage>
</organism>
<accession>A0A6J8CKN0</accession>